<dbReference type="EC" id="2.4.1.182" evidence="3 11"/>
<dbReference type="GO" id="GO:0005543">
    <property type="term" value="F:phospholipid binding"/>
    <property type="evidence" value="ECO:0007669"/>
    <property type="project" value="TreeGrafter"/>
</dbReference>
<keyword evidence="9 11" id="KW-0443">Lipid metabolism</keyword>
<dbReference type="RefSeq" id="WP_129611654.1">
    <property type="nucleotide sequence ID" value="NZ_UWOC01000213.1"/>
</dbReference>
<evidence type="ECO:0000313" key="13">
    <source>
        <dbReference type="Proteomes" id="UP000289200"/>
    </source>
</evidence>
<reference evidence="13" key="1">
    <citation type="submission" date="2018-10" db="EMBL/GenBank/DDBJ databases">
        <authorList>
            <person name="Peiro R."/>
            <person name="Begona"/>
            <person name="Cbmso G."/>
            <person name="Lopez M."/>
            <person name="Gonzalez S."/>
            <person name="Sacristan E."/>
            <person name="Castillo E."/>
        </authorList>
    </citation>
    <scope>NUCLEOTIDE SEQUENCE [LARGE SCALE GENOMIC DNA]</scope>
</reference>
<evidence type="ECO:0000256" key="7">
    <source>
        <dbReference type="ARBA" id="ARBA00022676"/>
    </source>
</evidence>
<evidence type="ECO:0000256" key="4">
    <source>
        <dbReference type="ARBA" id="ARBA00020902"/>
    </source>
</evidence>
<comment type="function">
    <text evidence="1 11">Condensation of UDP-2,3-diacylglucosamine and 2,3-diacylglucosamine-1-phosphate to form lipid A disaccharide, a precursor of lipid A, a phosphorylated glycolipid that anchors the lipopolysaccharide to the outer membrane of the cell.</text>
</comment>
<dbReference type="GO" id="GO:0009245">
    <property type="term" value="P:lipid A biosynthetic process"/>
    <property type="evidence" value="ECO:0007669"/>
    <property type="project" value="UniProtKB-UniRule"/>
</dbReference>
<evidence type="ECO:0000256" key="8">
    <source>
        <dbReference type="ARBA" id="ARBA00022679"/>
    </source>
</evidence>
<evidence type="ECO:0000256" key="3">
    <source>
        <dbReference type="ARBA" id="ARBA00012687"/>
    </source>
</evidence>
<dbReference type="UniPathway" id="UPA00973"/>
<comment type="catalytic activity">
    <reaction evidence="10 11">
        <text>a lipid X + a UDP-2-N,3-O-bis[(3R)-3-hydroxyacyl]-alpha-D-glucosamine = a lipid A disaccharide + UDP + H(+)</text>
        <dbReference type="Rhea" id="RHEA:67828"/>
        <dbReference type="ChEBI" id="CHEBI:15378"/>
        <dbReference type="ChEBI" id="CHEBI:58223"/>
        <dbReference type="ChEBI" id="CHEBI:137748"/>
        <dbReference type="ChEBI" id="CHEBI:176338"/>
        <dbReference type="ChEBI" id="CHEBI:176343"/>
        <dbReference type="EC" id="2.4.1.182"/>
    </reaction>
</comment>
<proteinExistence type="inferred from homology"/>
<evidence type="ECO:0000256" key="2">
    <source>
        <dbReference type="ARBA" id="ARBA00007868"/>
    </source>
</evidence>
<comment type="pathway">
    <text evidence="11">Bacterial outer membrane biogenesis; LPS lipid A biosynthesis.</text>
</comment>
<evidence type="ECO:0000256" key="10">
    <source>
        <dbReference type="ARBA" id="ARBA00048975"/>
    </source>
</evidence>
<dbReference type="PANTHER" id="PTHR30372:SF4">
    <property type="entry name" value="LIPID-A-DISACCHARIDE SYNTHASE, MITOCHONDRIAL-RELATED"/>
    <property type="match status" value="1"/>
</dbReference>
<protein>
    <recommendedName>
        <fullName evidence="4 11">Lipid-A-disaccharide synthase</fullName>
        <ecNumber evidence="3 11">2.4.1.182</ecNumber>
    </recommendedName>
</protein>
<evidence type="ECO:0000313" key="12">
    <source>
        <dbReference type="EMBL" id="VCU11741.1"/>
    </source>
</evidence>
<name>A0A3S5CYT1_9BRAD</name>
<evidence type="ECO:0000256" key="5">
    <source>
        <dbReference type="ARBA" id="ARBA00022516"/>
    </source>
</evidence>
<dbReference type="Pfam" id="PF02684">
    <property type="entry name" value="LpxB"/>
    <property type="match status" value="1"/>
</dbReference>
<gene>
    <name evidence="11 12" type="primary">lpxB</name>
    <name evidence="12" type="ORF">RHODGE_RHODGE_04956</name>
</gene>
<dbReference type="NCBIfam" id="TIGR00215">
    <property type="entry name" value="lpxB"/>
    <property type="match status" value="1"/>
</dbReference>
<evidence type="ECO:0000256" key="6">
    <source>
        <dbReference type="ARBA" id="ARBA00022556"/>
    </source>
</evidence>
<dbReference type="OrthoDB" id="9801642at2"/>
<comment type="caution">
    <text evidence="12">The sequence shown here is derived from an EMBL/GenBank/DDBJ whole genome shotgun (WGS) entry which is preliminary data.</text>
</comment>
<keyword evidence="7 11" id="KW-0328">Glycosyltransferase</keyword>
<keyword evidence="13" id="KW-1185">Reference proteome</keyword>
<dbReference type="GO" id="GO:0016020">
    <property type="term" value="C:membrane"/>
    <property type="evidence" value="ECO:0007669"/>
    <property type="project" value="GOC"/>
</dbReference>
<dbReference type="SUPFAM" id="SSF53756">
    <property type="entry name" value="UDP-Glycosyltransferase/glycogen phosphorylase"/>
    <property type="match status" value="1"/>
</dbReference>
<accession>A0A3S5CYT1</accession>
<comment type="similarity">
    <text evidence="2 11">Belongs to the LpxB family.</text>
</comment>
<dbReference type="InterPro" id="IPR003835">
    <property type="entry name" value="Glyco_trans_19"/>
</dbReference>
<dbReference type="AlphaFoldDB" id="A0A3S5CYT1"/>
<keyword evidence="6 11" id="KW-0441">Lipid A biosynthesis</keyword>
<dbReference type="HAMAP" id="MF_00392">
    <property type="entry name" value="LpxB"/>
    <property type="match status" value="1"/>
</dbReference>
<dbReference type="EMBL" id="UWOC01000213">
    <property type="protein sequence ID" value="VCU11741.1"/>
    <property type="molecule type" value="Genomic_DNA"/>
</dbReference>
<organism evidence="12 13">
    <name type="scientific">Rhodoplanes serenus</name>
    <dbReference type="NCBI Taxonomy" id="200615"/>
    <lineage>
        <taxon>Bacteria</taxon>
        <taxon>Pseudomonadati</taxon>
        <taxon>Pseudomonadota</taxon>
        <taxon>Alphaproteobacteria</taxon>
        <taxon>Hyphomicrobiales</taxon>
        <taxon>Nitrobacteraceae</taxon>
        <taxon>Rhodoplanes</taxon>
    </lineage>
</organism>
<evidence type="ECO:0000256" key="11">
    <source>
        <dbReference type="HAMAP-Rule" id="MF_00392"/>
    </source>
</evidence>
<dbReference type="PANTHER" id="PTHR30372">
    <property type="entry name" value="LIPID-A-DISACCHARIDE SYNTHASE"/>
    <property type="match status" value="1"/>
</dbReference>
<keyword evidence="5 11" id="KW-0444">Lipid biosynthesis</keyword>
<evidence type="ECO:0000256" key="9">
    <source>
        <dbReference type="ARBA" id="ARBA00023098"/>
    </source>
</evidence>
<dbReference type="Proteomes" id="UP000289200">
    <property type="component" value="Unassembled WGS sequence"/>
</dbReference>
<keyword evidence="8 11" id="KW-0808">Transferase</keyword>
<dbReference type="GO" id="GO:0008915">
    <property type="term" value="F:lipid-A-disaccharide synthase activity"/>
    <property type="evidence" value="ECO:0007669"/>
    <property type="project" value="UniProtKB-UniRule"/>
</dbReference>
<sequence length="406" mass="42772">MSTPASTPSSPSADASGPLVAVVATEASGDRLGGALLQALRARRPGLRLVGLGGPDMAAQGLTSLFPTDELAIIGLTAILARLPSLLGRIRETADAIVAAQPDILVIIDSPEFTHRVARRVRASRPDLPIVDYVSPSVWAWRPGRARAMRAYVDHVLALLPFEPEAHRRLGGPDCTYVGHPLAEEAPRLRPSAAEAVRRTSDPPRLLVLPGSRRGELARLGALFGDTLAALVGRCGPVDAVLPTPPHLEARVRDAVASWPVTPRIVASAEEKWAAFRSARAALAASGTVTLELAVAGVPTVVAYKVPLIEELIGRALIQVPTIVLANLVLGDKVMPELIQRDATPEALADALAPLMADTPERRRQVAAFARLDGVMGIGSARPSERAADMVLAVLDRGRRGATPVA</sequence>
<evidence type="ECO:0000256" key="1">
    <source>
        <dbReference type="ARBA" id="ARBA00002056"/>
    </source>
</evidence>